<sequence>MKLIKADRFRETCFEEGSAPDMRTVHSWVKDRLVPGVIINGRTYIDLDKWESMVPNDNDNEFNELIARVIGG</sequence>
<dbReference type="AlphaFoldDB" id="A0A2I1DPK8"/>
<comment type="caution">
    <text evidence="1">The sequence shown here is derived from an EMBL/GenBank/DDBJ whole genome shotgun (WGS) entry which is preliminary data.</text>
</comment>
<dbReference type="OrthoDB" id="6121347at2"/>
<name>A0A2I1DPK8_9PROT</name>
<accession>A0A2I1DPK8</accession>
<keyword evidence="2" id="KW-1185">Reference proteome</keyword>
<dbReference type="InParanoid" id="A0A2I1DPK8"/>
<proteinExistence type="predicted"/>
<evidence type="ECO:0000313" key="2">
    <source>
        <dbReference type="Proteomes" id="UP000234329"/>
    </source>
</evidence>
<organism evidence="1 2">
    <name type="scientific">Acidithiobacillus marinus</name>
    <dbReference type="NCBI Taxonomy" id="187490"/>
    <lineage>
        <taxon>Bacteria</taxon>
        <taxon>Pseudomonadati</taxon>
        <taxon>Pseudomonadota</taxon>
        <taxon>Acidithiobacillia</taxon>
        <taxon>Acidithiobacillales</taxon>
        <taxon>Acidithiobacillaceae</taxon>
        <taxon>Acidithiobacillus</taxon>
    </lineage>
</organism>
<reference evidence="1 2" key="1">
    <citation type="submission" date="2017-03" db="EMBL/GenBank/DDBJ databases">
        <title>Draft genime sequence of the acidophilic sulfur-oxidizing bacterium Acidithiobacillus sp. SH, isolated from seawater.</title>
        <authorList>
            <person name="Sharmin S."/>
            <person name="Tokuhisa M."/>
            <person name="Kanao T."/>
            <person name="Kamimura K."/>
        </authorList>
    </citation>
    <scope>NUCLEOTIDE SEQUENCE [LARGE SCALE GENOMIC DNA]</scope>
    <source>
        <strain evidence="1 2">SH</strain>
    </source>
</reference>
<dbReference type="RefSeq" id="WP_101536783.1">
    <property type="nucleotide sequence ID" value="NZ_MXAV01000006.1"/>
</dbReference>
<evidence type="ECO:0008006" key="3">
    <source>
        <dbReference type="Google" id="ProtNLM"/>
    </source>
</evidence>
<evidence type="ECO:0000313" key="1">
    <source>
        <dbReference type="EMBL" id="PKY11813.1"/>
    </source>
</evidence>
<protein>
    <recommendedName>
        <fullName evidence="3">Excisionase</fullName>
    </recommendedName>
</protein>
<gene>
    <name evidence="1" type="ORF">B1757_02295</name>
</gene>
<dbReference type="Proteomes" id="UP000234329">
    <property type="component" value="Unassembled WGS sequence"/>
</dbReference>
<dbReference type="EMBL" id="MXAV01000006">
    <property type="protein sequence ID" value="PKY11813.1"/>
    <property type="molecule type" value="Genomic_DNA"/>
</dbReference>